<name>A0A9P4U1W8_9PEZI</name>
<dbReference type="EMBL" id="MU007021">
    <property type="protein sequence ID" value="KAF2433342.1"/>
    <property type="molecule type" value="Genomic_DNA"/>
</dbReference>
<accession>A0A9P4U1W8</accession>
<gene>
    <name evidence="1" type="ORF">EJ08DRAFT_75534</name>
</gene>
<evidence type="ECO:0000313" key="2">
    <source>
        <dbReference type="Proteomes" id="UP000800235"/>
    </source>
</evidence>
<reference evidence="1" key="1">
    <citation type="journal article" date="2020" name="Stud. Mycol.">
        <title>101 Dothideomycetes genomes: a test case for predicting lifestyles and emergence of pathogens.</title>
        <authorList>
            <person name="Haridas S."/>
            <person name="Albert R."/>
            <person name="Binder M."/>
            <person name="Bloem J."/>
            <person name="Labutti K."/>
            <person name="Salamov A."/>
            <person name="Andreopoulos B."/>
            <person name="Baker S."/>
            <person name="Barry K."/>
            <person name="Bills G."/>
            <person name="Bluhm B."/>
            <person name="Cannon C."/>
            <person name="Castanera R."/>
            <person name="Culley D."/>
            <person name="Daum C."/>
            <person name="Ezra D."/>
            <person name="Gonzalez J."/>
            <person name="Henrissat B."/>
            <person name="Kuo A."/>
            <person name="Liang C."/>
            <person name="Lipzen A."/>
            <person name="Lutzoni F."/>
            <person name="Magnuson J."/>
            <person name="Mondo S."/>
            <person name="Nolan M."/>
            <person name="Ohm R."/>
            <person name="Pangilinan J."/>
            <person name="Park H.-J."/>
            <person name="Ramirez L."/>
            <person name="Alfaro M."/>
            <person name="Sun H."/>
            <person name="Tritt A."/>
            <person name="Yoshinaga Y."/>
            <person name="Zwiers L.-H."/>
            <person name="Turgeon B."/>
            <person name="Goodwin S."/>
            <person name="Spatafora J."/>
            <person name="Crous P."/>
            <person name="Grigoriev I."/>
        </authorList>
    </citation>
    <scope>NUCLEOTIDE SEQUENCE</scope>
    <source>
        <strain evidence="1">CBS 130266</strain>
    </source>
</reference>
<keyword evidence="2" id="KW-1185">Reference proteome</keyword>
<organism evidence="1 2">
    <name type="scientific">Tothia fuscella</name>
    <dbReference type="NCBI Taxonomy" id="1048955"/>
    <lineage>
        <taxon>Eukaryota</taxon>
        <taxon>Fungi</taxon>
        <taxon>Dikarya</taxon>
        <taxon>Ascomycota</taxon>
        <taxon>Pezizomycotina</taxon>
        <taxon>Dothideomycetes</taxon>
        <taxon>Pleosporomycetidae</taxon>
        <taxon>Venturiales</taxon>
        <taxon>Cylindrosympodiaceae</taxon>
        <taxon>Tothia</taxon>
    </lineage>
</organism>
<evidence type="ECO:0000313" key="1">
    <source>
        <dbReference type="EMBL" id="KAF2433342.1"/>
    </source>
</evidence>
<protein>
    <submittedName>
        <fullName evidence="1">Uncharacterized protein</fullName>
    </submittedName>
</protein>
<dbReference type="AlphaFoldDB" id="A0A9P4U1W8"/>
<dbReference type="Proteomes" id="UP000800235">
    <property type="component" value="Unassembled WGS sequence"/>
</dbReference>
<sequence>MAHQRLDPTRAGFFDLPRELRDSVYERMIYQGITLTTTEEWNVNFLQIVDEAELWDENGFPIPPQEVTAPTSQFRCEWYEQFCRVCGCYSTTIGYQGPADLQDALTWEAGGRMSGMSGVWAPSDRLFDLTAGWTTKLAKLSENKLLVKFLRKVELNIHVEFGAFDHGNTATLDRLDEFFWARDFDQPGYVGFPFHNQDIVHTLQDTKGGIISICADAIKKVKGIPWPTRHDFELPQNLRDWNHDYIGKYPDFDAHHYKRKVTYQFGAHSAEAFLACGELEFVPKLLDTIKDAKSLQELELLVQVKRGPPVCWLYEQLQPLMEDLNALKKITIWGNHGAILDLGGKRLGQTLSACKDLHGHTRWTPFLCPVECVAMHPGPLHPKEYDAKCAVCRKEKAIADRDDEEVLEKLRTKMIAVNKWRREHPMTSLK</sequence>
<proteinExistence type="predicted"/>
<comment type="caution">
    <text evidence="1">The sequence shown here is derived from an EMBL/GenBank/DDBJ whole genome shotgun (WGS) entry which is preliminary data.</text>
</comment>